<feature type="compositionally biased region" description="Acidic residues" evidence="6">
    <location>
        <begin position="15"/>
        <end position="25"/>
    </location>
</feature>
<reference evidence="7 8" key="1">
    <citation type="submission" date="2019-11" db="EMBL/GenBank/DDBJ databases">
        <authorList>
            <person name="He Y."/>
        </authorList>
    </citation>
    <scope>NUCLEOTIDE SEQUENCE [LARGE SCALE GENOMIC DNA]</scope>
    <source>
        <strain evidence="7 8">SCSIO 58843</strain>
    </source>
</reference>
<comment type="subunit">
    <text evidence="5">Homodimer. Interacts with FtsZ.</text>
</comment>
<proteinExistence type="inferred from homology"/>
<dbReference type="Proteomes" id="UP000334019">
    <property type="component" value="Chromosome"/>
</dbReference>
<dbReference type="PANTHER" id="PTHR35798">
    <property type="entry name" value="CELL DIVISION PROTEIN SEPF"/>
    <property type="match status" value="1"/>
</dbReference>
<evidence type="ECO:0000313" key="8">
    <source>
        <dbReference type="Proteomes" id="UP000334019"/>
    </source>
</evidence>
<evidence type="ECO:0000256" key="4">
    <source>
        <dbReference type="ARBA" id="ARBA00044936"/>
    </source>
</evidence>
<dbReference type="HAMAP" id="MF_01197">
    <property type="entry name" value="SepF"/>
    <property type="match status" value="1"/>
</dbReference>
<dbReference type="GO" id="GO:0043093">
    <property type="term" value="P:FtsZ-dependent cytokinesis"/>
    <property type="evidence" value="ECO:0007669"/>
    <property type="project" value="UniProtKB-UniRule"/>
</dbReference>
<dbReference type="RefSeq" id="WP_153759648.1">
    <property type="nucleotide sequence ID" value="NZ_CP045851.1"/>
</dbReference>
<dbReference type="Pfam" id="PF04472">
    <property type="entry name" value="SepF"/>
    <property type="match status" value="1"/>
</dbReference>
<name>A0A5Q2RLU1_9ACTN</name>
<dbReference type="Gene3D" id="3.30.110.150">
    <property type="entry name" value="SepF-like protein"/>
    <property type="match status" value="1"/>
</dbReference>
<dbReference type="AlphaFoldDB" id="A0A5Q2RLU1"/>
<dbReference type="InterPro" id="IPR038594">
    <property type="entry name" value="SepF-like_sf"/>
</dbReference>
<gene>
    <name evidence="5" type="primary">sepF</name>
    <name evidence="7" type="ORF">GH723_10790</name>
</gene>
<comment type="subcellular location">
    <subcellularLocation>
        <location evidence="5">Cytoplasm</location>
    </subcellularLocation>
    <text evidence="5">Localizes to the division site, in a FtsZ-dependent manner.</text>
</comment>
<comment type="function">
    <text evidence="4 5">Cell division protein that is part of the divisome complex and is recruited early to the Z-ring. Probably stimulates Z-ring formation, perhaps through the cross-linking of FtsZ protofilaments. Its function overlaps with FtsA.</text>
</comment>
<organism evidence="7 8">
    <name type="scientific">Actinomarinicola tropica</name>
    <dbReference type="NCBI Taxonomy" id="2789776"/>
    <lineage>
        <taxon>Bacteria</taxon>
        <taxon>Bacillati</taxon>
        <taxon>Actinomycetota</taxon>
        <taxon>Acidimicrobiia</taxon>
        <taxon>Acidimicrobiales</taxon>
        <taxon>Iamiaceae</taxon>
        <taxon>Actinomarinicola</taxon>
    </lineage>
</organism>
<dbReference type="PANTHER" id="PTHR35798:SF1">
    <property type="entry name" value="CELL DIVISION PROTEIN SEPF"/>
    <property type="match status" value="1"/>
</dbReference>
<dbReference type="EMBL" id="CP045851">
    <property type="protein sequence ID" value="QGG95541.1"/>
    <property type="molecule type" value="Genomic_DNA"/>
</dbReference>
<sequence length="217" mass="23702">MSSMWRKAMVQLGLGDDDEYDDYDDQPVRRAPAPPPAEEPRAVQPRPASRAVQPRSVQPVPDRAASVSPLTRPEREAGGSMRFPTHGGPPEQPTVQPVPSARDERVRVTPAASTAVASGVRTIPRPNAKPHVVAPRSFSDAQEVGDTFKSKQPVIINLQGVDRDLSRRLVDFTSGLCYGIGGQMEKVATDVFLLTPVDVEVSAEERQRLQERGLYDS</sequence>
<dbReference type="GO" id="GO:0000917">
    <property type="term" value="P:division septum assembly"/>
    <property type="evidence" value="ECO:0007669"/>
    <property type="project" value="UniProtKB-KW"/>
</dbReference>
<keyword evidence="3 5" id="KW-0131">Cell cycle</keyword>
<evidence type="ECO:0000313" key="7">
    <source>
        <dbReference type="EMBL" id="QGG95541.1"/>
    </source>
</evidence>
<dbReference type="InterPro" id="IPR007561">
    <property type="entry name" value="Cell_div_SepF/SepF-rel"/>
</dbReference>
<feature type="region of interest" description="Disordered" evidence="6">
    <location>
        <begin position="1"/>
        <end position="115"/>
    </location>
</feature>
<dbReference type="GO" id="GO:0005737">
    <property type="term" value="C:cytoplasm"/>
    <property type="evidence" value="ECO:0007669"/>
    <property type="project" value="UniProtKB-SubCell"/>
</dbReference>
<dbReference type="KEGG" id="atq:GH723_10790"/>
<keyword evidence="8" id="KW-1185">Reference proteome</keyword>
<evidence type="ECO:0000256" key="2">
    <source>
        <dbReference type="ARBA" id="ARBA00023210"/>
    </source>
</evidence>
<protein>
    <recommendedName>
        <fullName evidence="5">Cell division protein SepF</fullName>
    </recommendedName>
</protein>
<keyword evidence="2 5" id="KW-0717">Septation</keyword>
<dbReference type="InterPro" id="IPR023052">
    <property type="entry name" value="Cell_div_SepF"/>
</dbReference>
<keyword evidence="1 5" id="KW-0132">Cell division</keyword>
<evidence type="ECO:0000256" key="5">
    <source>
        <dbReference type="HAMAP-Rule" id="MF_01197"/>
    </source>
</evidence>
<evidence type="ECO:0000256" key="3">
    <source>
        <dbReference type="ARBA" id="ARBA00023306"/>
    </source>
</evidence>
<evidence type="ECO:0000256" key="6">
    <source>
        <dbReference type="SAM" id="MobiDB-lite"/>
    </source>
</evidence>
<keyword evidence="5" id="KW-0963">Cytoplasm</keyword>
<evidence type="ECO:0000256" key="1">
    <source>
        <dbReference type="ARBA" id="ARBA00022618"/>
    </source>
</evidence>
<comment type="similarity">
    <text evidence="5">Belongs to the SepF family.</text>
</comment>
<accession>A0A5Q2RLU1</accession>